<dbReference type="RefSeq" id="WP_167360363.1">
    <property type="nucleotide sequence ID" value="NZ_FNSC01000001.1"/>
</dbReference>
<evidence type="ECO:0000313" key="1">
    <source>
        <dbReference type="EMBL" id="SED36754.1"/>
    </source>
</evidence>
<sequence>MEYAKAELQRSAEIAEHNAPISAAEGNHAQAALQEAVAHDCREAITQLEESA</sequence>
<keyword evidence="2" id="KW-1185">Reference proteome</keyword>
<name>A0A1H5A4L5_PSEAG</name>
<proteinExistence type="predicted"/>
<dbReference type="STRING" id="53406.SAMN05421553_2532"/>
<accession>A0A1H5A4L5</accession>
<dbReference type="AlphaFoldDB" id="A0A1H5A4L5"/>
<reference evidence="2" key="1">
    <citation type="submission" date="2016-10" db="EMBL/GenBank/DDBJ databases">
        <authorList>
            <person name="Varghese N."/>
            <person name="Submissions S."/>
        </authorList>
    </citation>
    <scope>NUCLEOTIDE SEQUENCE [LARGE SCALE GENOMIC DNA]</scope>
    <source>
        <strain evidence="2">DSM 12111</strain>
    </source>
</reference>
<organism evidence="1 2">
    <name type="scientific">Pseudomonas anguilliseptica</name>
    <dbReference type="NCBI Taxonomy" id="53406"/>
    <lineage>
        <taxon>Bacteria</taxon>
        <taxon>Pseudomonadati</taxon>
        <taxon>Pseudomonadota</taxon>
        <taxon>Gammaproteobacteria</taxon>
        <taxon>Pseudomonadales</taxon>
        <taxon>Pseudomonadaceae</taxon>
        <taxon>Pseudomonas</taxon>
    </lineage>
</organism>
<dbReference type="Proteomes" id="UP000242849">
    <property type="component" value="Unassembled WGS sequence"/>
</dbReference>
<gene>
    <name evidence="1" type="ORF">SAMN05421553_2532</name>
</gene>
<protein>
    <submittedName>
        <fullName evidence="1">Uncharacterized protein</fullName>
    </submittedName>
</protein>
<evidence type="ECO:0000313" key="2">
    <source>
        <dbReference type="Proteomes" id="UP000242849"/>
    </source>
</evidence>
<dbReference type="EMBL" id="FNSC01000001">
    <property type="protein sequence ID" value="SED36754.1"/>
    <property type="molecule type" value="Genomic_DNA"/>
</dbReference>